<dbReference type="EMBL" id="SDRB02000740">
    <property type="protein sequence ID" value="THG22682.1"/>
    <property type="molecule type" value="Genomic_DNA"/>
</dbReference>
<name>A0A4S4F0N3_CAMSN</name>
<dbReference type="PANTHER" id="PTHR35756:SF1">
    <property type="entry name" value="OS05G0337400 PROTEIN"/>
    <property type="match status" value="1"/>
</dbReference>
<reference evidence="2 3" key="1">
    <citation type="journal article" date="2018" name="Proc. Natl. Acad. Sci. U.S.A.">
        <title>Draft genome sequence of Camellia sinensis var. sinensis provides insights into the evolution of the tea genome and tea quality.</title>
        <authorList>
            <person name="Wei C."/>
            <person name="Yang H."/>
            <person name="Wang S."/>
            <person name="Zhao J."/>
            <person name="Liu C."/>
            <person name="Gao L."/>
            <person name="Xia E."/>
            <person name="Lu Y."/>
            <person name="Tai Y."/>
            <person name="She G."/>
            <person name="Sun J."/>
            <person name="Cao H."/>
            <person name="Tong W."/>
            <person name="Gao Q."/>
            <person name="Li Y."/>
            <person name="Deng W."/>
            <person name="Jiang X."/>
            <person name="Wang W."/>
            <person name="Chen Q."/>
            <person name="Zhang S."/>
            <person name="Li H."/>
            <person name="Wu J."/>
            <person name="Wang P."/>
            <person name="Li P."/>
            <person name="Shi C."/>
            <person name="Zheng F."/>
            <person name="Jian J."/>
            <person name="Huang B."/>
            <person name="Shan D."/>
            <person name="Shi M."/>
            <person name="Fang C."/>
            <person name="Yue Y."/>
            <person name="Li F."/>
            <person name="Li D."/>
            <person name="Wei S."/>
            <person name="Han B."/>
            <person name="Jiang C."/>
            <person name="Yin Y."/>
            <person name="Xia T."/>
            <person name="Zhang Z."/>
            <person name="Bennetzen J.L."/>
            <person name="Zhao S."/>
            <person name="Wan X."/>
        </authorList>
    </citation>
    <scope>NUCLEOTIDE SEQUENCE [LARGE SCALE GENOMIC DNA]</scope>
    <source>
        <strain evidence="3">cv. Shuchazao</strain>
        <tissue evidence="2">Leaf</tissue>
    </source>
</reference>
<evidence type="ECO:0008006" key="4">
    <source>
        <dbReference type="Google" id="ProtNLM"/>
    </source>
</evidence>
<dbReference type="STRING" id="542762.A0A4S4F0N3"/>
<dbReference type="PANTHER" id="PTHR35756">
    <property type="entry name" value="OS05G0337400 PROTEIN"/>
    <property type="match status" value="1"/>
</dbReference>
<dbReference type="AlphaFoldDB" id="A0A4S4F0N3"/>
<proteinExistence type="predicted"/>
<organism evidence="2 3">
    <name type="scientific">Camellia sinensis var. sinensis</name>
    <name type="common">China tea</name>
    <dbReference type="NCBI Taxonomy" id="542762"/>
    <lineage>
        <taxon>Eukaryota</taxon>
        <taxon>Viridiplantae</taxon>
        <taxon>Streptophyta</taxon>
        <taxon>Embryophyta</taxon>
        <taxon>Tracheophyta</taxon>
        <taxon>Spermatophyta</taxon>
        <taxon>Magnoliopsida</taxon>
        <taxon>eudicotyledons</taxon>
        <taxon>Gunneridae</taxon>
        <taxon>Pentapetalae</taxon>
        <taxon>asterids</taxon>
        <taxon>Ericales</taxon>
        <taxon>Theaceae</taxon>
        <taxon>Camellia</taxon>
    </lineage>
</organism>
<accession>A0A4S4F0N3</accession>
<feature type="region of interest" description="Disordered" evidence="1">
    <location>
        <begin position="216"/>
        <end position="253"/>
    </location>
</feature>
<sequence length="253" mass="27868">MASSTSISGFSSLNSICSSKSHIHASLSSSFPLGSLHRQSHGSSVNRNPTFALVLNNNKFQRWRNMVRSVAEETLVPEETDQPVSALTMFFQAEGTMNEAAIRTVTNALEETEGIANLKVQVVEGIASVELTKETTIQATGVASNLVEIIQDSKSPREARFALVWLRTWNWLQPMLQHPAYAFIKTPVHALVITSTHVPVKVPTYAPIMVPTLPPAHSPEMAHGHPPVKAPSHAPDMDHDHGHTHHLEKHHYH</sequence>
<comment type="caution">
    <text evidence="2">The sequence shown here is derived from an EMBL/GenBank/DDBJ whole genome shotgun (WGS) entry which is preliminary data.</text>
</comment>
<evidence type="ECO:0000256" key="1">
    <source>
        <dbReference type="SAM" id="MobiDB-lite"/>
    </source>
</evidence>
<dbReference type="Proteomes" id="UP000306102">
    <property type="component" value="Unassembled WGS sequence"/>
</dbReference>
<keyword evidence="3" id="KW-1185">Reference proteome</keyword>
<gene>
    <name evidence="2" type="ORF">TEA_011549</name>
</gene>
<evidence type="ECO:0000313" key="2">
    <source>
        <dbReference type="EMBL" id="THG22682.1"/>
    </source>
</evidence>
<protein>
    <recommendedName>
        <fullName evidence="4">HMA domain-containing protein</fullName>
    </recommendedName>
</protein>
<evidence type="ECO:0000313" key="3">
    <source>
        <dbReference type="Proteomes" id="UP000306102"/>
    </source>
</evidence>
<dbReference type="GO" id="GO:0009507">
    <property type="term" value="C:chloroplast"/>
    <property type="evidence" value="ECO:0007669"/>
    <property type="project" value="TreeGrafter"/>
</dbReference>
<feature type="compositionally biased region" description="Basic residues" evidence="1">
    <location>
        <begin position="242"/>
        <end position="253"/>
    </location>
</feature>